<dbReference type="EMBL" id="MU155209">
    <property type="protein sequence ID" value="KAF9479609.1"/>
    <property type="molecule type" value="Genomic_DNA"/>
</dbReference>
<evidence type="ECO:0000313" key="2">
    <source>
        <dbReference type="Proteomes" id="UP000807469"/>
    </source>
</evidence>
<accession>A0A9P5Z3W2</accession>
<keyword evidence="2" id="KW-1185">Reference proteome</keyword>
<evidence type="ECO:0000313" key="1">
    <source>
        <dbReference type="EMBL" id="KAF9479609.1"/>
    </source>
</evidence>
<gene>
    <name evidence="1" type="ORF">BDN70DRAFT_683050</name>
</gene>
<comment type="caution">
    <text evidence="1">The sequence shown here is derived from an EMBL/GenBank/DDBJ whole genome shotgun (WGS) entry which is preliminary data.</text>
</comment>
<name>A0A9P5Z3W2_9AGAR</name>
<protein>
    <submittedName>
        <fullName evidence="1">Uncharacterized protein</fullName>
    </submittedName>
</protein>
<proteinExistence type="predicted"/>
<reference evidence="1" key="1">
    <citation type="submission" date="2020-11" db="EMBL/GenBank/DDBJ databases">
        <authorList>
            <consortium name="DOE Joint Genome Institute"/>
            <person name="Ahrendt S."/>
            <person name="Riley R."/>
            <person name="Andreopoulos W."/>
            <person name="Labutti K."/>
            <person name="Pangilinan J."/>
            <person name="Ruiz-Duenas F.J."/>
            <person name="Barrasa J.M."/>
            <person name="Sanchez-Garcia M."/>
            <person name="Camarero S."/>
            <person name="Miyauchi S."/>
            <person name="Serrano A."/>
            <person name="Linde D."/>
            <person name="Babiker R."/>
            <person name="Drula E."/>
            <person name="Ayuso-Fernandez I."/>
            <person name="Pacheco R."/>
            <person name="Padilla G."/>
            <person name="Ferreira P."/>
            <person name="Barriuso J."/>
            <person name="Kellner H."/>
            <person name="Castanera R."/>
            <person name="Alfaro M."/>
            <person name="Ramirez L."/>
            <person name="Pisabarro A.G."/>
            <person name="Kuo A."/>
            <person name="Tritt A."/>
            <person name="Lipzen A."/>
            <person name="He G."/>
            <person name="Yan M."/>
            <person name="Ng V."/>
            <person name="Cullen D."/>
            <person name="Martin F."/>
            <person name="Rosso M.-N."/>
            <person name="Henrissat B."/>
            <person name="Hibbett D."/>
            <person name="Martinez A.T."/>
            <person name="Grigoriev I.V."/>
        </authorList>
    </citation>
    <scope>NUCLEOTIDE SEQUENCE</scope>
    <source>
        <strain evidence="1">CIRM-BRFM 674</strain>
    </source>
</reference>
<dbReference type="Proteomes" id="UP000807469">
    <property type="component" value="Unassembled WGS sequence"/>
</dbReference>
<dbReference type="AlphaFoldDB" id="A0A9P5Z3W2"/>
<sequence>MRWWHLCYLPAAFGSPPPTPFGPLCSVAYPAMLHVERCASLSRHAPPTSPHPLLHEWWCSSALSATLFSLRWCRKDECSASECGQHRRRSISVLDPNDTTCNDDSNDNNLCAPKNTV</sequence>
<organism evidence="1 2">
    <name type="scientific">Pholiota conissans</name>
    <dbReference type="NCBI Taxonomy" id="109636"/>
    <lineage>
        <taxon>Eukaryota</taxon>
        <taxon>Fungi</taxon>
        <taxon>Dikarya</taxon>
        <taxon>Basidiomycota</taxon>
        <taxon>Agaricomycotina</taxon>
        <taxon>Agaricomycetes</taxon>
        <taxon>Agaricomycetidae</taxon>
        <taxon>Agaricales</taxon>
        <taxon>Agaricineae</taxon>
        <taxon>Strophariaceae</taxon>
        <taxon>Pholiota</taxon>
    </lineage>
</organism>